<accession>E1R7J1</accession>
<dbReference type="GO" id="GO:0004521">
    <property type="term" value="F:RNA endonuclease activity"/>
    <property type="evidence" value="ECO:0007669"/>
    <property type="project" value="TreeGrafter"/>
</dbReference>
<dbReference type="InterPro" id="IPR003477">
    <property type="entry name" value="PemK-like"/>
</dbReference>
<sequence>MSWMTNPQRGELWWINFDPTIGAEISKQRLAVVVSPDAVGKLPLRIVVPVTEWKDRYASYPWNAFTIRREEFPLRNWKKLPLLCRFAWERFEVSFHYHHP</sequence>
<dbReference type="InterPro" id="IPR011067">
    <property type="entry name" value="Plasmid_toxin/cell-grow_inhib"/>
</dbReference>
<dbReference type="Pfam" id="PF02452">
    <property type="entry name" value="PemK_toxin"/>
    <property type="match status" value="1"/>
</dbReference>
<evidence type="ECO:0000313" key="2">
    <source>
        <dbReference type="Proteomes" id="UP000002318"/>
    </source>
</evidence>
<dbReference type="SUPFAM" id="SSF50118">
    <property type="entry name" value="Cell growth inhibitor/plasmid maintenance toxic component"/>
    <property type="match status" value="1"/>
</dbReference>
<gene>
    <name evidence="1" type="ordered locus">Spirs_3608</name>
</gene>
<dbReference type="PANTHER" id="PTHR33988">
    <property type="entry name" value="ENDORIBONUCLEASE MAZF-RELATED"/>
    <property type="match status" value="1"/>
</dbReference>
<dbReference type="EMBL" id="CP002116">
    <property type="protein sequence ID" value="ADK82696.1"/>
    <property type="molecule type" value="Genomic_DNA"/>
</dbReference>
<dbReference type="OrthoDB" id="9808744at2"/>
<proteinExistence type="predicted"/>
<keyword evidence="2" id="KW-1185">Reference proteome</keyword>
<dbReference type="HOGENOM" id="CLU_2304263_0_0_12"/>
<dbReference type="GO" id="GO:0003677">
    <property type="term" value="F:DNA binding"/>
    <property type="evidence" value="ECO:0007669"/>
    <property type="project" value="InterPro"/>
</dbReference>
<dbReference type="Gene3D" id="2.30.30.110">
    <property type="match status" value="1"/>
</dbReference>
<evidence type="ECO:0000313" key="1">
    <source>
        <dbReference type="EMBL" id="ADK82696.1"/>
    </source>
</evidence>
<name>E1R7J1_SEDSS</name>
<dbReference type="GO" id="GO:0006402">
    <property type="term" value="P:mRNA catabolic process"/>
    <property type="evidence" value="ECO:0007669"/>
    <property type="project" value="TreeGrafter"/>
</dbReference>
<dbReference type="Proteomes" id="UP000002318">
    <property type="component" value="Chromosome"/>
</dbReference>
<dbReference type="STRING" id="573413.Spirs_3608"/>
<dbReference type="GO" id="GO:0016075">
    <property type="term" value="P:rRNA catabolic process"/>
    <property type="evidence" value="ECO:0007669"/>
    <property type="project" value="TreeGrafter"/>
</dbReference>
<organism evidence="1 2">
    <name type="scientific">Sediminispirochaeta smaragdinae (strain DSM 11293 / JCM 15392 / SEBR 4228)</name>
    <name type="common">Spirochaeta smaragdinae</name>
    <dbReference type="NCBI Taxonomy" id="573413"/>
    <lineage>
        <taxon>Bacteria</taxon>
        <taxon>Pseudomonadati</taxon>
        <taxon>Spirochaetota</taxon>
        <taxon>Spirochaetia</taxon>
        <taxon>Spirochaetales</taxon>
        <taxon>Spirochaetaceae</taxon>
        <taxon>Sediminispirochaeta</taxon>
    </lineage>
</organism>
<reference evidence="1 2" key="1">
    <citation type="journal article" date="2010" name="Stand. Genomic Sci.">
        <title>Complete genome sequence of Spirochaeta smaragdinae type strain (SEBR 4228).</title>
        <authorList>
            <person name="Mavromatis K."/>
            <person name="Yasawong M."/>
            <person name="Chertkov O."/>
            <person name="Lapidus A."/>
            <person name="Lucas S."/>
            <person name="Nolan M."/>
            <person name="Del Rio T.G."/>
            <person name="Tice H."/>
            <person name="Cheng J.F."/>
            <person name="Pitluck S."/>
            <person name="Liolios K."/>
            <person name="Ivanova N."/>
            <person name="Tapia R."/>
            <person name="Han C."/>
            <person name="Bruce D."/>
            <person name="Goodwin L."/>
            <person name="Pati A."/>
            <person name="Chen A."/>
            <person name="Palaniappan K."/>
            <person name="Land M."/>
            <person name="Hauser L."/>
            <person name="Chang Y.J."/>
            <person name="Jeffries C.D."/>
            <person name="Detter J.C."/>
            <person name="Rohde M."/>
            <person name="Brambilla E."/>
            <person name="Spring S."/>
            <person name="Goker M."/>
            <person name="Sikorski J."/>
            <person name="Woyke T."/>
            <person name="Bristow J."/>
            <person name="Eisen J.A."/>
            <person name="Markowitz V."/>
            <person name="Hugenholtz P."/>
            <person name="Klenk H.P."/>
            <person name="Kyrpides N.C."/>
        </authorList>
    </citation>
    <scope>NUCLEOTIDE SEQUENCE [LARGE SCALE GENOMIC DNA]</scope>
    <source>
        <strain evidence="2">DSM 11293 / JCM 15392 / SEBR 4228</strain>
    </source>
</reference>
<dbReference type="KEGG" id="ssm:Spirs_3608"/>
<dbReference type="eggNOG" id="COG2337">
    <property type="taxonomic scope" value="Bacteria"/>
</dbReference>
<dbReference type="AlphaFoldDB" id="E1R7J1"/>
<protein>
    <submittedName>
        <fullName evidence="1">Transcriptional modulator of MazE/toxin, MazF</fullName>
    </submittedName>
</protein>